<reference evidence="1" key="1">
    <citation type="submission" date="2023-10" db="EMBL/GenBank/DDBJ databases">
        <authorList>
            <person name="Domelevo Entfellner J.-B."/>
        </authorList>
    </citation>
    <scope>NUCLEOTIDE SEQUENCE</scope>
</reference>
<evidence type="ECO:0000313" key="2">
    <source>
        <dbReference type="Proteomes" id="UP001189624"/>
    </source>
</evidence>
<dbReference type="EMBL" id="OY731401">
    <property type="protein sequence ID" value="CAJ1951515.1"/>
    <property type="molecule type" value="Genomic_DNA"/>
</dbReference>
<evidence type="ECO:0000313" key="1">
    <source>
        <dbReference type="EMBL" id="CAJ1951515.1"/>
    </source>
</evidence>
<proteinExistence type="predicted"/>
<organism evidence="1 2">
    <name type="scientific">Sphenostylis stenocarpa</name>
    <dbReference type="NCBI Taxonomy" id="92480"/>
    <lineage>
        <taxon>Eukaryota</taxon>
        <taxon>Viridiplantae</taxon>
        <taxon>Streptophyta</taxon>
        <taxon>Embryophyta</taxon>
        <taxon>Tracheophyta</taxon>
        <taxon>Spermatophyta</taxon>
        <taxon>Magnoliopsida</taxon>
        <taxon>eudicotyledons</taxon>
        <taxon>Gunneridae</taxon>
        <taxon>Pentapetalae</taxon>
        <taxon>rosids</taxon>
        <taxon>fabids</taxon>
        <taxon>Fabales</taxon>
        <taxon>Fabaceae</taxon>
        <taxon>Papilionoideae</taxon>
        <taxon>50 kb inversion clade</taxon>
        <taxon>NPAAA clade</taxon>
        <taxon>indigoferoid/millettioid clade</taxon>
        <taxon>Phaseoleae</taxon>
        <taxon>Sphenostylis</taxon>
    </lineage>
</organism>
<dbReference type="Gramene" id="rna-AYBTSS11_LOCUS14813">
    <property type="protein sequence ID" value="CAJ1951515.1"/>
    <property type="gene ID" value="gene-AYBTSS11_LOCUS14813"/>
</dbReference>
<accession>A0AA86SC56</accession>
<sequence length="89" mass="10545">MELERNPKVSTTTPTAIHDVFAVEKEKERDYEVYAFNSSLPPRHRKSVLDDKRWFFAEKLRCYRVVSHSVEISDCDDVKVYVKDVILMH</sequence>
<gene>
    <name evidence="1" type="ORF">AYBTSS11_LOCUS14813</name>
</gene>
<dbReference type="AlphaFoldDB" id="A0AA86SC56"/>
<dbReference type="Proteomes" id="UP001189624">
    <property type="component" value="Chromosome 4"/>
</dbReference>
<protein>
    <submittedName>
        <fullName evidence="1">Uncharacterized protein</fullName>
    </submittedName>
</protein>
<keyword evidence="2" id="KW-1185">Reference proteome</keyword>
<name>A0AA86SC56_9FABA</name>